<evidence type="ECO:0000313" key="2">
    <source>
        <dbReference type="Proteomes" id="UP000094385"/>
    </source>
</evidence>
<dbReference type="AlphaFoldDB" id="A0A1E3QF26"/>
<gene>
    <name evidence="1" type="ORF">LIPSTDRAFT_66902</name>
</gene>
<dbReference type="Proteomes" id="UP000094385">
    <property type="component" value="Unassembled WGS sequence"/>
</dbReference>
<proteinExistence type="predicted"/>
<dbReference type="EMBL" id="KV454289">
    <property type="protein sequence ID" value="ODQ76064.1"/>
    <property type="molecule type" value="Genomic_DNA"/>
</dbReference>
<reference evidence="1 2" key="1">
    <citation type="journal article" date="2016" name="Proc. Natl. Acad. Sci. U.S.A.">
        <title>Comparative genomics of biotechnologically important yeasts.</title>
        <authorList>
            <person name="Riley R."/>
            <person name="Haridas S."/>
            <person name="Wolfe K.H."/>
            <person name="Lopes M.R."/>
            <person name="Hittinger C.T."/>
            <person name="Goeker M."/>
            <person name="Salamov A.A."/>
            <person name="Wisecaver J.H."/>
            <person name="Long T.M."/>
            <person name="Calvey C.H."/>
            <person name="Aerts A.L."/>
            <person name="Barry K.W."/>
            <person name="Choi C."/>
            <person name="Clum A."/>
            <person name="Coughlan A.Y."/>
            <person name="Deshpande S."/>
            <person name="Douglass A.P."/>
            <person name="Hanson S.J."/>
            <person name="Klenk H.-P."/>
            <person name="LaButti K.M."/>
            <person name="Lapidus A."/>
            <person name="Lindquist E.A."/>
            <person name="Lipzen A.M."/>
            <person name="Meier-Kolthoff J.P."/>
            <person name="Ohm R.A."/>
            <person name="Otillar R.P."/>
            <person name="Pangilinan J.L."/>
            <person name="Peng Y."/>
            <person name="Rokas A."/>
            <person name="Rosa C.A."/>
            <person name="Scheuner C."/>
            <person name="Sibirny A.A."/>
            <person name="Slot J.C."/>
            <person name="Stielow J.B."/>
            <person name="Sun H."/>
            <person name="Kurtzman C.P."/>
            <person name="Blackwell M."/>
            <person name="Grigoriev I.V."/>
            <person name="Jeffries T.W."/>
        </authorList>
    </citation>
    <scope>NUCLEOTIDE SEQUENCE [LARGE SCALE GENOMIC DNA]</scope>
    <source>
        <strain evidence="1 2">NRRL Y-11557</strain>
    </source>
</reference>
<evidence type="ECO:0000313" key="1">
    <source>
        <dbReference type="EMBL" id="ODQ76064.1"/>
    </source>
</evidence>
<protein>
    <submittedName>
        <fullName evidence="1">Uncharacterized protein</fullName>
    </submittedName>
</protein>
<name>A0A1E3QF26_LIPST</name>
<keyword evidence="2" id="KW-1185">Reference proteome</keyword>
<accession>A0A1E3QF26</accession>
<sequence length="89" mass="9989">MKVNAFLPSSFIYWRPPSGVFLEFLPCSSTMLWSESPTRRTSSHKSPLLSRMSVSRTDRKINSCKPHADSLCSAVGTVLIMTLESMAEY</sequence>
<organism evidence="1 2">
    <name type="scientific">Lipomyces starkeyi NRRL Y-11557</name>
    <dbReference type="NCBI Taxonomy" id="675824"/>
    <lineage>
        <taxon>Eukaryota</taxon>
        <taxon>Fungi</taxon>
        <taxon>Dikarya</taxon>
        <taxon>Ascomycota</taxon>
        <taxon>Saccharomycotina</taxon>
        <taxon>Lipomycetes</taxon>
        <taxon>Lipomycetales</taxon>
        <taxon>Lipomycetaceae</taxon>
        <taxon>Lipomyces</taxon>
    </lineage>
</organism>